<dbReference type="GO" id="GO:0003962">
    <property type="term" value="F:cystathionine gamma-synthase activity"/>
    <property type="evidence" value="ECO:0007669"/>
    <property type="project" value="TreeGrafter"/>
</dbReference>
<dbReference type="GO" id="GO:0019346">
    <property type="term" value="P:transsulfuration"/>
    <property type="evidence" value="ECO:0007669"/>
    <property type="project" value="InterPro"/>
</dbReference>
<proteinExistence type="inferred from homology"/>
<keyword evidence="3 4" id="KW-0663">Pyridoxal phosphate</keyword>
<feature type="modified residue" description="N6-(pyridoxal phosphate)lysine" evidence="4">
    <location>
        <position position="207"/>
    </location>
</feature>
<keyword evidence="6" id="KW-0456">Lyase</keyword>
<dbReference type="FunFam" id="3.40.640.10:FF:000009">
    <property type="entry name" value="Cystathionine gamma-synthase homolog"/>
    <property type="match status" value="1"/>
</dbReference>
<reference evidence="6 7" key="1">
    <citation type="submission" date="2013-05" db="EMBL/GenBank/DDBJ databases">
        <title>Genome assembly of Chondromyces apiculatus DSM 436.</title>
        <authorList>
            <person name="Sharma G."/>
            <person name="Khatri I."/>
            <person name="Kaur C."/>
            <person name="Mayilraj S."/>
            <person name="Subramanian S."/>
        </authorList>
    </citation>
    <scope>NUCLEOTIDE SEQUENCE [LARGE SCALE GENOMIC DNA]</scope>
    <source>
        <strain evidence="6 7">DSM 436</strain>
    </source>
</reference>
<dbReference type="GO" id="GO:0009086">
    <property type="term" value="P:methionine biosynthetic process"/>
    <property type="evidence" value="ECO:0007669"/>
    <property type="project" value="UniProtKB-ARBA"/>
</dbReference>
<comment type="caution">
    <text evidence="6">The sequence shown here is derived from an EMBL/GenBank/DDBJ whole genome shotgun (WGS) entry which is preliminary data.</text>
</comment>
<dbReference type="STRING" id="1192034.CAP_7783"/>
<dbReference type="PANTHER" id="PTHR11808">
    <property type="entry name" value="TRANS-SULFURATION ENZYME FAMILY MEMBER"/>
    <property type="match status" value="1"/>
</dbReference>
<evidence type="ECO:0000256" key="1">
    <source>
        <dbReference type="ARBA" id="ARBA00001933"/>
    </source>
</evidence>
<dbReference type="Pfam" id="PF01053">
    <property type="entry name" value="Cys_Met_Meta_PP"/>
    <property type="match status" value="1"/>
</dbReference>
<name>A0A017SYY8_9BACT</name>
<dbReference type="GO" id="GO:0005737">
    <property type="term" value="C:cytoplasm"/>
    <property type="evidence" value="ECO:0007669"/>
    <property type="project" value="TreeGrafter"/>
</dbReference>
<dbReference type="InterPro" id="IPR015424">
    <property type="entry name" value="PyrdxlP-dep_Trfase"/>
</dbReference>
<dbReference type="InterPro" id="IPR000277">
    <property type="entry name" value="Cys/Met-Metab_PyrdxlP-dep_enz"/>
</dbReference>
<dbReference type="PIRSF" id="PIRSF001434">
    <property type="entry name" value="CGS"/>
    <property type="match status" value="1"/>
</dbReference>
<evidence type="ECO:0000256" key="2">
    <source>
        <dbReference type="ARBA" id="ARBA00009077"/>
    </source>
</evidence>
<comment type="cofactor">
    <cofactor evidence="1 5">
        <name>pyridoxal 5'-phosphate</name>
        <dbReference type="ChEBI" id="CHEBI:597326"/>
    </cofactor>
</comment>
<comment type="similarity">
    <text evidence="2 5">Belongs to the trans-sulfuration enzymes family.</text>
</comment>
<dbReference type="Gene3D" id="3.40.640.10">
    <property type="entry name" value="Type I PLP-dependent aspartate aminotransferase-like (Major domain)"/>
    <property type="match status" value="1"/>
</dbReference>
<dbReference type="SUPFAM" id="SSF53383">
    <property type="entry name" value="PLP-dependent transferases"/>
    <property type="match status" value="1"/>
</dbReference>
<evidence type="ECO:0000256" key="5">
    <source>
        <dbReference type="RuleBase" id="RU362118"/>
    </source>
</evidence>
<organism evidence="6 7">
    <name type="scientific">Chondromyces apiculatus DSM 436</name>
    <dbReference type="NCBI Taxonomy" id="1192034"/>
    <lineage>
        <taxon>Bacteria</taxon>
        <taxon>Pseudomonadati</taxon>
        <taxon>Myxococcota</taxon>
        <taxon>Polyangia</taxon>
        <taxon>Polyangiales</taxon>
        <taxon>Polyangiaceae</taxon>
        <taxon>Chondromyces</taxon>
    </lineage>
</organism>
<dbReference type="eggNOG" id="COG0626">
    <property type="taxonomic scope" value="Bacteria"/>
</dbReference>
<dbReference type="GO" id="GO:0030170">
    <property type="term" value="F:pyridoxal phosphate binding"/>
    <property type="evidence" value="ECO:0007669"/>
    <property type="project" value="InterPro"/>
</dbReference>
<dbReference type="InterPro" id="IPR015421">
    <property type="entry name" value="PyrdxlP-dep_Trfase_major"/>
</dbReference>
<evidence type="ECO:0000313" key="7">
    <source>
        <dbReference type="Proteomes" id="UP000019678"/>
    </source>
</evidence>
<evidence type="ECO:0000313" key="6">
    <source>
        <dbReference type="EMBL" id="EYF01830.1"/>
    </source>
</evidence>
<evidence type="ECO:0000256" key="3">
    <source>
        <dbReference type="ARBA" id="ARBA00022898"/>
    </source>
</evidence>
<dbReference type="InterPro" id="IPR015422">
    <property type="entry name" value="PyrdxlP-dep_Trfase_small"/>
</dbReference>
<dbReference type="GO" id="GO:0019343">
    <property type="term" value="P:cysteine biosynthetic process via cystathionine"/>
    <property type="evidence" value="ECO:0007669"/>
    <property type="project" value="TreeGrafter"/>
</dbReference>
<dbReference type="Proteomes" id="UP000019678">
    <property type="component" value="Unassembled WGS sequence"/>
</dbReference>
<dbReference type="Gene3D" id="3.90.1150.10">
    <property type="entry name" value="Aspartate Aminotransferase, domain 1"/>
    <property type="match status" value="1"/>
</dbReference>
<dbReference type="PANTHER" id="PTHR11808:SF15">
    <property type="entry name" value="CYSTATHIONINE GAMMA-LYASE"/>
    <property type="match status" value="1"/>
</dbReference>
<gene>
    <name evidence="6" type="ORF">CAP_7783</name>
</gene>
<dbReference type="FunFam" id="3.90.1150.10:FF:000033">
    <property type="entry name" value="Cystathionine gamma-synthase"/>
    <property type="match status" value="1"/>
</dbReference>
<evidence type="ECO:0000256" key="4">
    <source>
        <dbReference type="PIRSR" id="PIRSR001434-2"/>
    </source>
</evidence>
<protein>
    <submittedName>
        <fullName evidence="6">Cystathionine gamma-lyase</fullName>
    </submittedName>
</protein>
<accession>A0A017SYY8</accession>
<keyword evidence="7" id="KW-1185">Reference proteome</keyword>
<sequence>MAAMKPDRSYQGLALDTLAVHAGQPPDPVSGAVMTPIVLASTFAQERPGQHKGFEYSRSGNPTRKALEDCLATLEGGTHGLAFSSGSAATATLLHTLKPGDEVLAGDDLYGGTFRLLDKVMRPMGIGSRFLDLRNLDAVREAITPKTRMMWLETPTNPMLKVFDVAALATIARERGITLVVDNTFATPVLQRPLELGAHVVVHSTTKYLNGHSDVVGGALVTADGALAERLGFLQNAIGAIPSPFDCYMVLRGLKTLGVRVRAQSASASAIASRLEQHAAVERVFYPGLASHPDRALAERQMKGPGAMITVVLRGGLPFAETFLESLQIFSCAESLGGVESLAEHPAIMTHASIPAEARAALGISDGLVRLSVGLEAEADLWGDIAQALGRASR</sequence>
<dbReference type="AlphaFoldDB" id="A0A017SYY8"/>
<dbReference type="EMBL" id="ASRX01000071">
    <property type="protein sequence ID" value="EYF01830.1"/>
    <property type="molecule type" value="Genomic_DNA"/>
</dbReference>
<dbReference type="CDD" id="cd00614">
    <property type="entry name" value="CGS_like"/>
    <property type="match status" value="1"/>
</dbReference>
<dbReference type="GO" id="GO:0004123">
    <property type="term" value="F:cystathionine gamma-lyase activity"/>
    <property type="evidence" value="ECO:0007669"/>
    <property type="project" value="TreeGrafter"/>
</dbReference>